<accession>A0A1I7YNS7</accession>
<dbReference type="GO" id="GO:0006352">
    <property type="term" value="P:DNA-templated transcription initiation"/>
    <property type="evidence" value="ECO:0007669"/>
    <property type="project" value="InterPro"/>
</dbReference>
<dbReference type="InterPro" id="IPR012295">
    <property type="entry name" value="TBP_dom_sf"/>
</dbReference>
<evidence type="ECO:0000256" key="2">
    <source>
        <dbReference type="ARBA" id="ARBA00023125"/>
    </source>
</evidence>
<dbReference type="Pfam" id="PF00352">
    <property type="entry name" value="TBP"/>
    <property type="match status" value="1"/>
</dbReference>
<dbReference type="InterPro" id="IPR000814">
    <property type="entry name" value="TBP"/>
</dbReference>
<sequence>MLNVVNLKSEVKLENLTTDQHSFNASCYIATKLAEPDGGFAYAAPSMDTSNAFGIKLDSPALSTYTPWIPQPQLQNIVSTVNLGIPLKLHEIAQQARNIEYNPKRFGAAVLRIRSPRTTALLFASGKMVITGAKSEEQSREAGRKFARIVQKLGFKAEFFNFKIQNMVACANVNFAIRLEGVSVMHHQGANARRHYRSI</sequence>
<keyword evidence="3" id="KW-0804">Transcription</keyword>
<dbReference type="PRINTS" id="PR00686">
    <property type="entry name" value="TIFACTORIID"/>
</dbReference>
<dbReference type="PANTHER" id="PTHR10126">
    <property type="entry name" value="TATA-BOX BINDING PROTEIN"/>
    <property type="match status" value="1"/>
</dbReference>
<protein>
    <submittedName>
        <fullName evidence="5">TBP-domain-containing protein</fullName>
    </submittedName>
</protein>
<dbReference type="FunFam" id="3.30.310.10:FF:000001">
    <property type="entry name" value="TATA-box-binding protein 2"/>
    <property type="match status" value="1"/>
</dbReference>
<dbReference type="GO" id="GO:0003677">
    <property type="term" value="F:DNA binding"/>
    <property type="evidence" value="ECO:0007669"/>
    <property type="project" value="UniProtKB-KW"/>
</dbReference>
<evidence type="ECO:0000313" key="5">
    <source>
        <dbReference type="WBParaSite" id="L893_g18190.t1"/>
    </source>
</evidence>
<keyword evidence="2" id="KW-0238">DNA-binding</keyword>
<dbReference type="WBParaSite" id="L893_g18190.t1">
    <property type="protein sequence ID" value="L893_g18190.t1"/>
    <property type="gene ID" value="L893_g18190"/>
</dbReference>
<name>A0A1I7YNS7_9BILA</name>
<comment type="similarity">
    <text evidence="1">Belongs to the TBP family.</text>
</comment>
<evidence type="ECO:0000313" key="4">
    <source>
        <dbReference type="Proteomes" id="UP000095287"/>
    </source>
</evidence>
<dbReference type="AlphaFoldDB" id="A0A1I7YNS7"/>
<keyword evidence="4" id="KW-1185">Reference proteome</keyword>
<dbReference type="SUPFAM" id="SSF55945">
    <property type="entry name" value="TATA-box binding protein-like"/>
    <property type="match status" value="1"/>
</dbReference>
<dbReference type="Gene3D" id="3.30.310.10">
    <property type="entry name" value="TATA-Binding Protein"/>
    <property type="match status" value="1"/>
</dbReference>
<organism evidence="4 5">
    <name type="scientific">Steinernema glaseri</name>
    <dbReference type="NCBI Taxonomy" id="37863"/>
    <lineage>
        <taxon>Eukaryota</taxon>
        <taxon>Metazoa</taxon>
        <taxon>Ecdysozoa</taxon>
        <taxon>Nematoda</taxon>
        <taxon>Chromadorea</taxon>
        <taxon>Rhabditida</taxon>
        <taxon>Tylenchina</taxon>
        <taxon>Panagrolaimomorpha</taxon>
        <taxon>Strongyloidoidea</taxon>
        <taxon>Steinernematidae</taxon>
        <taxon>Steinernema</taxon>
    </lineage>
</organism>
<evidence type="ECO:0000256" key="3">
    <source>
        <dbReference type="ARBA" id="ARBA00023163"/>
    </source>
</evidence>
<reference evidence="5" key="1">
    <citation type="submission" date="2016-11" db="UniProtKB">
        <authorList>
            <consortium name="WormBaseParasite"/>
        </authorList>
    </citation>
    <scope>IDENTIFICATION</scope>
</reference>
<proteinExistence type="inferred from homology"/>
<evidence type="ECO:0000256" key="1">
    <source>
        <dbReference type="ARBA" id="ARBA00005560"/>
    </source>
</evidence>
<dbReference type="Proteomes" id="UP000095287">
    <property type="component" value="Unplaced"/>
</dbReference>